<feature type="repeat" description="PPR" evidence="4">
    <location>
        <begin position="400"/>
        <end position="434"/>
    </location>
</feature>
<dbReference type="PANTHER" id="PTHR47926:SF434">
    <property type="entry name" value="PENTATRICOPEPTIDE REPEAT SUPERFAMILY PROTEIN"/>
    <property type="match status" value="1"/>
</dbReference>
<comment type="similarity">
    <text evidence="1">Belongs to the PPR family. PCMP-H subfamily.</text>
</comment>
<evidence type="ECO:0000256" key="4">
    <source>
        <dbReference type="PROSITE-ProRule" id="PRU00708"/>
    </source>
</evidence>
<dbReference type="FunFam" id="1.25.40.10:FF:000090">
    <property type="entry name" value="Pentatricopeptide repeat-containing protein, chloroplastic"/>
    <property type="match status" value="1"/>
</dbReference>
<feature type="region of interest" description="Disordered" evidence="5">
    <location>
        <begin position="56"/>
        <end position="82"/>
    </location>
</feature>
<dbReference type="FunFam" id="1.25.40.10:FF:000488">
    <property type="entry name" value="Pentatricopeptide repeat-containing protein, mitochondrial"/>
    <property type="match status" value="1"/>
</dbReference>
<dbReference type="GO" id="GO:0003723">
    <property type="term" value="F:RNA binding"/>
    <property type="evidence" value="ECO:0007669"/>
    <property type="project" value="InterPro"/>
</dbReference>
<dbReference type="Pfam" id="PF20431">
    <property type="entry name" value="E_motif"/>
    <property type="match status" value="1"/>
</dbReference>
<name>A0AAV0FQ23_9ASTE</name>
<dbReference type="InterPro" id="IPR002885">
    <property type="entry name" value="PPR_rpt"/>
</dbReference>
<organism evidence="7 8">
    <name type="scientific">Cuscuta epithymum</name>
    <dbReference type="NCBI Taxonomy" id="186058"/>
    <lineage>
        <taxon>Eukaryota</taxon>
        <taxon>Viridiplantae</taxon>
        <taxon>Streptophyta</taxon>
        <taxon>Embryophyta</taxon>
        <taxon>Tracheophyta</taxon>
        <taxon>Spermatophyta</taxon>
        <taxon>Magnoliopsida</taxon>
        <taxon>eudicotyledons</taxon>
        <taxon>Gunneridae</taxon>
        <taxon>Pentapetalae</taxon>
        <taxon>asterids</taxon>
        <taxon>lamiids</taxon>
        <taxon>Solanales</taxon>
        <taxon>Convolvulaceae</taxon>
        <taxon>Cuscuteae</taxon>
        <taxon>Cuscuta</taxon>
        <taxon>Cuscuta subgen. Cuscuta</taxon>
    </lineage>
</organism>
<dbReference type="InterPro" id="IPR046960">
    <property type="entry name" value="PPR_At4g14850-like_plant"/>
</dbReference>
<reference evidence="7" key="1">
    <citation type="submission" date="2022-07" db="EMBL/GenBank/DDBJ databases">
        <authorList>
            <person name="Macas J."/>
            <person name="Novak P."/>
            <person name="Neumann P."/>
        </authorList>
    </citation>
    <scope>NUCLEOTIDE SEQUENCE</scope>
</reference>
<keyword evidence="8" id="KW-1185">Reference proteome</keyword>
<evidence type="ECO:0000256" key="2">
    <source>
        <dbReference type="ARBA" id="ARBA00022737"/>
    </source>
</evidence>
<dbReference type="InterPro" id="IPR046848">
    <property type="entry name" value="E_motif"/>
</dbReference>
<dbReference type="FunFam" id="1.25.40.10:FF:000344">
    <property type="entry name" value="Pentatricopeptide repeat-containing protein"/>
    <property type="match status" value="1"/>
</dbReference>
<feature type="compositionally biased region" description="Basic and acidic residues" evidence="5">
    <location>
        <begin position="65"/>
        <end position="82"/>
    </location>
</feature>
<dbReference type="GO" id="GO:0009451">
    <property type="term" value="P:RNA modification"/>
    <property type="evidence" value="ECO:0007669"/>
    <property type="project" value="InterPro"/>
</dbReference>
<keyword evidence="3" id="KW-0809">Transit peptide</keyword>
<feature type="domain" description="DYW" evidence="6">
    <location>
        <begin position="615"/>
        <end position="706"/>
    </location>
</feature>
<gene>
    <name evidence="7" type="ORF">CEPIT_LOCUS36228</name>
</gene>
<dbReference type="PANTHER" id="PTHR47926">
    <property type="entry name" value="PENTATRICOPEPTIDE REPEAT-CONTAINING PROTEIN"/>
    <property type="match status" value="1"/>
</dbReference>
<dbReference type="InterPro" id="IPR011990">
    <property type="entry name" value="TPR-like_helical_dom_sf"/>
</dbReference>
<dbReference type="GO" id="GO:0008270">
    <property type="term" value="F:zinc ion binding"/>
    <property type="evidence" value="ECO:0007669"/>
    <property type="project" value="InterPro"/>
</dbReference>
<dbReference type="EMBL" id="CAMAPF010001001">
    <property type="protein sequence ID" value="CAH9137703.1"/>
    <property type="molecule type" value="Genomic_DNA"/>
</dbReference>
<feature type="repeat" description="PPR" evidence="4">
    <location>
        <begin position="369"/>
        <end position="399"/>
    </location>
</feature>
<protein>
    <recommendedName>
        <fullName evidence="6">DYW domain-containing protein</fullName>
    </recommendedName>
</protein>
<evidence type="ECO:0000313" key="7">
    <source>
        <dbReference type="EMBL" id="CAH9137703.1"/>
    </source>
</evidence>
<proteinExistence type="inferred from homology"/>
<dbReference type="Proteomes" id="UP001152523">
    <property type="component" value="Unassembled WGS sequence"/>
</dbReference>
<evidence type="ECO:0000256" key="3">
    <source>
        <dbReference type="ARBA" id="ARBA00022946"/>
    </source>
</evidence>
<evidence type="ECO:0000259" key="6">
    <source>
        <dbReference type="Pfam" id="PF14432"/>
    </source>
</evidence>
<dbReference type="Pfam" id="PF01535">
    <property type="entry name" value="PPR"/>
    <property type="match status" value="4"/>
</dbReference>
<evidence type="ECO:0000313" key="8">
    <source>
        <dbReference type="Proteomes" id="UP001152523"/>
    </source>
</evidence>
<comment type="caution">
    <text evidence="7">The sequence shown here is derived from an EMBL/GenBank/DDBJ whole genome shotgun (WGS) entry which is preliminary data.</text>
</comment>
<keyword evidence="2" id="KW-0677">Repeat</keyword>
<dbReference type="Pfam" id="PF14432">
    <property type="entry name" value="DYW_deaminase"/>
    <property type="match status" value="1"/>
</dbReference>
<feature type="repeat" description="PPR" evidence="4">
    <location>
        <begin position="133"/>
        <end position="167"/>
    </location>
</feature>
<dbReference type="PROSITE" id="PS51375">
    <property type="entry name" value="PPR"/>
    <property type="match status" value="4"/>
</dbReference>
<dbReference type="AlphaFoldDB" id="A0AAV0FQ23"/>
<dbReference type="Gene3D" id="1.25.40.10">
    <property type="entry name" value="Tetratricopeptide repeat domain"/>
    <property type="match status" value="4"/>
</dbReference>
<evidence type="ECO:0000256" key="5">
    <source>
        <dbReference type="SAM" id="MobiDB-lite"/>
    </source>
</evidence>
<dbReference type="NCBIfam" id="TIGR00756">
    <property type="entry name" value="PPR"/>
    <property type="match status" value="4"/>
</dbReference>
<evidence type="ECO:0000256" key="1">
    <source>
        <dbReference type="ARBA" id="ARBA00006643"/>
    </source>
</evidence>
<dbReference type="InterPro" id="IPR032867">
    <property type="entry name" value="DYW_dom"/>
</dbReference>
<accession>A0AAV0FQ23</accession>
<dbReference type="Pfam" id="PF13041">
    <property type="entry name" value="PPR_2"/>
    <property type="match status" value="2"/>
</dbReference>
<sequence length="706" mass="80169">MDFALPLDRIQSGYLYDRSQAGSKKFQISTCFVLNGGMKHRSTLSRVKCSLLQSGLVKPRPMPKPSEEKESEKKKMMKKDALSEEIRVEGTTPKVGMISSICAEIEKLVLHKRYREALEFFNILDRQGDYDIGKDTFDALINACIQLKSMRGVKRLYNYIVDSGFEPDLYMRNRVLLMHAKCGMVHEARYLFDEMPMKNDVSWCTMIEGLVASGDYIGAFQLFMSKLDYSDAGPRMLTPMIRAASGLELISPGQQLHACALKCGLRDDVYISCSLMDMYSKCGSIEDAQFIFDIMPVKTVVAWNTIIAGYALHGYSEEALGLYYEMQEAGVQMNNITFSIIVKVCTRLASVEHAKQAHAGLIRQGFVLDIVANTTLVDFYCKWGRIEDAHNVFNRMPKKNVISWNALIAGYGSHGRGVEAVQLFEKMVREGMSPNHVTFLAVLSSCSYSGLTDSGWEIFNSMHRDYKVRPKAMHYVCMIELLGREGHLDEALSLIRDAPFRPTLNMWAALLTACRIHKNFVLGKLAAEQLYGMEPKKLSNYVVLLNIYNSLGKREEAADVVRTLKGKGLTLMPACTWIEIKKKQEVFISSDKYHVQMKEIYENLDNLMLEILKHGYAPKGKTLLPDVDEHEQKSLFYHSEKLALSFGLINTPSGTPLQLVQNHRICNDCHNVIKLIAMVTERQIVFRDGSRFHRFENGKCSCRDYW</sequence>
<feature type="repeat" description="PPR" evidence="4">
    <location>
        <begin position="299"/>
        <end position="333"/>
    </location>
</feature>